<evidence type="ECO:0000256" key="1">
    <source>
        <dbReference type="SAM" id="MobiDB-lite"/>
    </source>
</evidence>
<accession>A0A6G0VMQ7</accession>
<proteinExistence type="predicted"/>
<reference evidence="2 3" key="1">
    <citation type="submission" date="2019-08" db="EMBL/GenBank/DDBJ databases">
        <title>Whole genome of Aphis craccivora.</title>
        <authorList>
            <person name="Voronova N.V."/>
            <person name="Shulinski R.S."/>
            <person name="Bandarenka Y.V."/>
            <person name="Zhorov D.G."/>
            <person name="Warner D."/>
        </authorList>
    </citation>
    <scope>NUCLEOTIDE SEQUENCE [LARGE SCALE GENOMIC DNA]</scope>
    <source>
        <strain evidence="2">180601</strain>
        <tissue evidence="2">Whole Body</tissue>
    </source>
</reference>
<comment type="caution">
    <text evidence="2">The sequence shown here is derived from an EMBL/GenBank/DDBJ whole genome shotgun (WGS) entry which is preliminary data.</text>
</comment>
<evidence type="ECO:0000313" key="2">
    <source>
        <dbReference type="EMBL" id="KAF0692107.1"/>
    </source>
</evidence>
<dbReference type="OrthoDB" id="6621248at2759"/>
<keyword evidence="3" id="KW-1185">Reference proteome</keyword>
<sequence>MSNKPKSTSCRIQKLQNFNLHLLPFRLIMSPIMFGHILQFCHLISSCEQNQISQNQETKNQNVDDPDDRNNFSSTAQNNTTTNNQSAVSEILQQTSIQNCIPKKMTIDCKKKIDDALLKLFTKDYQPFRVVEDEGFKDFVRLLNPNYTLPD</sequence>
<dbReference type="AlphaFoldDB" id="A0A6G0VMQ7"/>
<name>A0A6G0VMQ7_APHCR</name>
<feature type="compositionally biased region" description="Polar residues" evidence="1">
    <location>
        <begin position="54"/>
        <end position="63"/>
    </location>
</feature>
<dbReference type="Gene3D" id="1.10.10.1070">
    <property type="entry name" value="Zinc finger, BED domain-containing"/>
    <property type="match status" value="1"/>
</dbReference>
<protein>
    <submittedName>
        <fullName evidence="2">Zinc finger BED domain-containing protein 4-like</fullName>
    </submittedName>
</protein>
<dbReference type="EMBL" id="VUJU01015810">
    <property type="protein sequence ID" value="KAF0692107.1"/>
    <property type="molecule type" value="Genomic_DNA"/>
</dbReference>
<dbReference type="Proteomes" id="UP000478052">
    <property type="component" value="Unassembled WGS sequence"/>
</dbReference>
<dbReference type="SUPFAM" id="SSF140996">
    <property type="entry name" value="Hermes dimerisation domain"/>
    <property type="match status" value="1"/>
</dbReference>
<evidence type="ECO:0000313" key="3">
    <source>
        <dbReference type="Proteomes" id="UP000478052"/>
    </source>
</evidence>
<feature type="compositionally biased region" description="Low complexity" evidence="1">
    <location>
        <begin position="71"/>
        <end position="86"/>
    </location>
</feature>
<feature type="region of interest" description="Disordered" evidence="1">
    <location>
        <begin position="54"/>
        <end position="86"/>
    </location>
</feature>
<organism evidence="2 3">
    <name type="scientific">Aphis craccivora</name>
    <name type="common">Cowpea aphid</name>
    <dbReference type="NCBI Taxonomy" id="307492"/>
    <lineage>
        <taxon>Eukaryota</taxon>
        <taxon>Metazoa</taxon>
        <taxon>Ecdysozoa</taxon>
        <taxon>Arthropoda</taxon>
        <taxon>Hexapoda</taxon>
        <taxon>Insecta</taxon>
        <taxon>Pterygota</taxon>
        <taxon>Neoptera</taxon>
        <taxon>Paraneoptera</taxon>
        <taxon>Hemiptera</taxon>
        <taxon>Sternorrhyncha</taxon>
        <taxon>Aphidomorpha</taxon>
        <taxon>Aphidoidea</taxon>
        <taxon>Aphididae</taxon>
        <taxon>Aphidini</taxon>
        <taxon>Aphis</taxon>
        <taxon>Aphis</taxon>
    </lineage>
</organism>
<gene>
    <name evidence="2" type="ORF">FWK35_00029774</name>
</gene>